<dbReference type="EMBL" id="CP013344">
    <property type="protein sequence ID" value="AMU91781.1"/>
    <property type="molecule type" value="Genomic_DNA"/>
</dbReference>
<feature type="compositionally biased region" description="Basic and acidic residues" evidence="1">
    <location>
        <begin position="97"/>
        <end position="114"/>
    </location>
</feature>
<accession>A0AAC9FGQ5</accession>
<feature type="compositionally biased region" description="Low complexity" evidence="1">
    <location>
        <begin position="51"/>
        <end position="92"/>
    </location>
</feature>
<keyword evidence="2" id="KW-0732">Signal</keyword>
<feature type="chain" id="PRO_5041993289" description="Lipoprotein" evidence="2">
    <location>
        <begin position="23"/>
        <end position="114"/>
    </location>
</feature>
<reference evidence="4" key="1">
    <citation type="submission" date="2015-11" db="EMBL/GenBank/DDBJ databases">
        <title>Complete genome sequence of a polyethylene-glycol degrader Sphingopyxis macrogoltabida 203N (NBRC 111659).</title>
        <authorList>
            <person name="Yoshiyuki O."/>
            <person name="Shouta N."/>
            <person name="Nagata Y."/>
            <person name="Numata M."/>
            <person name="Tsuchikane K."/>
            <person name="Hosoyama A."/>
            <person name="Yamazoe A."/>
            <person name="Tsuda M."/>
            <person name="Fujita N."/>
            <person name="Kawai F."/>
        </authorList>
    </citation>
    <scope>NUCLEOTIDE SEQUENCE [LARGE SCALE GENOMIC DNA]</scope>
    <source>
        <strain evidence="4">203N</strain>
    </source>
</reference>
<dbReference type="PROSITE" id="PS51257">
    <property type="entry name" value="PROKAR_LIPOPROTEIN"/>
    <property type="match status" value="1"/>
</dbReference>
<evidence type="ECO:0008006" key="5">
    <source>
        <dbReference type="Google" id="ProtNLM"/>
    </source>
</evidence>
<evidence type="ECO:0000256" key="1">
    <source>
        <dbReference type="SAM" id="MobiDB-lite"/>
    </source>
</evidence>
<feature type="signal peptide" evidence="2">
    <location>
        <begin position="1"/>
        <end position="22"/>
    </location>
</feature>
<reference evidence="3 4" key="2">
    <citation type="journal article" date="2016" name="Genome Announc.">
        <title>Complete Genome Sequence of Sphingopyxis macrogoltabida Strain 203N (NBRC 111659), a Polyethylene Glycol Degrader.</title>
        <authorList>
            <person name="Ohtsubo Y."/>
            <person name="Nonoyama S."/>
            <person name="Nagata Y."/>
            <person name="Numata M."/>
            <person name="Tsuchikane K."/>
            <person name="Hosoyama A."/>
            <person name="Yamazoe A."/>
            <person name="Tsuda M."/>
            <person name="Fujita N."/>
            <person name="Kawai F."/>
        </authorList>
    </citation>
    <scope>NUCLEOTIDE SEQUENCE [LARGE SCALE GENOMIC DNA]</scope>
    <source>
        <strain evidence="3 4">203N</strain>
    </source>
</reference>
<dbReference type="Proteomes" id="UP000076088">
    <property type="component" value="Chromosome"/>
</dbReference>
<keyword evidence="4" id="KW-1185">Reference proteome</keyword>
<feature type="region of interest" description="Disordered" evidence="1">
    <location>
        <begin position="25"/>
        <end position="114"/>
    </location>
</feature>
<evidence type="ECO:0000313" key="4">
    <source>
        <dbReference type="Proteomes" id="UP000076088"/>
    </source>
</evidence>
<name>A0AAC9FGQ5_SPHMC</name>
<dbReference type="AlphaFoldDB" id="A0AAC9FGQ5"/>
<gene>
    <name evidence="3" type="ORF">ATM17_22480</name>
</gene>
<evidence type="ECO:0000256" key="2">
    <source>
        <dbReference type="SAM" id="SignalP"/>
    </source>
</evidence>
<sequence>MEIDMTRYIPLASAAALMVALAGCGAEPTQKSDTAPEQSEVPAGEAPAMVETTPAADKTPTAPEAAPTEAARPAENSKPAAKPAVPPRAKAAQEAPKPVEPEPDPHAGHDMDKK</sequence>
<evidence type="ECO:0000313" key="3">
    <source>
        <dbReference type="EMBL" id="AMU91781.1"/>
    </source>
</evidence>
<protein>
    <recommendedName>
        <fullName evidence="5">Lipoprotein</fullName>
    </recommendedName>
</protein>
<proteinExistence type="predicted"/>
<organism evidence="3 4">
    <name type="scientific">Sphingopyxis macrogoltabida</name>
    <name type="common">Sphingomonas macrogoltabidus</name>
    <dbReference type="NCBI Taxonomy" id="33050"/>
    <lineage>
        <taxon>Bacteria</taxon>
        <taxon>Pseudomonadati</taxon>
        <taxon>Pseudomonadota</taxon>
        <taxon>Alphaproteobacteria</taxon>
        <taxon>Sphingomonadales</taxon>
        <taxon>Sphingomonadaceae</taxon>
        <taxon>Sphingopyxis</taxon>
    </lineage>
</organism>